<dbReference type="InterPro" id="IPR038538">
    <property type="entry name" value="MTERF_sf"/>
</dbReference>
<name>A0A7J7MBR4_9MAGN</name>
<dbReference type="PANTHER" id="PTHR13068">
    <property type="entry name" value="CGI-12 PROTEIN-RELATED"/>
    <property type="match status" value="1"/>
</dbReference>
<dbReference type="InterPro" id="IPR003690">
    <property type="entry name" value="MTERF"/>
</dbReference>
<evidence type="ECO:0000256" key="1">
    <source>
        <dbReference type="ARBA" id="ARBA00007692"/>
    </source>
</evidence>
<evidence type="ECO:0000256" key="3">
    <source>
        <dbReference type="ARBA" id="ARBA00022946"/>
    </source>
</evidence>
<reference evidence="4 5" key="1">
    <citation type="journal article" date="2020" name="IScience">
        <title>Genome Sequencing of the Endangered Kingdonia uniflora (Circaeasteraceae, Ranunculales) Reveals Potential Mechanisms of Evolutionary Specialization.</title>
        <authorList>
            <person name="Sun Y."/>
            <person name="Deng T."/>
            <person name="Zhang A."/>
            <person name="Moore M.J."/>
            <person name="Landis J.B."/>
            <person name="Lin N."/>
            <person name="Zhang H."/>
            <person name="Zhang X."/>
            <person name="Huang J."/>
            <person name="Zhang X."/>
            <person name="Sun H."/>
            <person name="Wang H."/>
        </authorList>
    </citation>
    <scope>NUCLEOTIDE SEQUENCE [LARGE SCALE GENOMIC DNA]</scope>
    <source>
        <strain evidence="4">TB1705</strain>
        <tissue evidence="4">Leaf</tissue>
    </source>
</reference>
<evidence type="ECO:0000313" key="5">
    <source>
        <dbReference type="Proteomes" id="UP000541444"/>
    </source>
</evidence>
<dbReference type="AlphaFoldDB" id="A0A7J7MBR4"/>
<organism evidence="4 5">
    <name type="scientific">Kingdonia uniflora</name>
    <dbReference type="NCBI Taxonomy" id="39325"/>
    <lineage>
        <taxon>Eukaryota</taxon>
        <taxon>Viridiplantae</taxon>
        <taxon>Streptophyta</taxon>
        <taxon>Embryophyta</taxon>
        <taxon>Tracheophyta</taxon>
        <taxon>Spermatophyta</taxon>
        <taxon>Magnoliopsida</taxon>
        <taxon>Ranunculales</taxon>
        <taxon>Circaeasteraceae</taxon>
        <taxon>Kingdonia</taxon>
    </lineage>
</organism>
<accession>A0A7J7MBR4</accession>
<dbReference type="Proteomes" id="UP000541444">
    <property type="component" value="Unassembled WGS sequence"/>
</dbReference>
<keyword evidence="5" id="KW-1185">Reference proteome</keyword>
<dbReference type="SMART" id="SM00733">
    <property type="entry name" value="Mterf"/>
    <property type="match status" value="3"/>
</dbReference>
<proteinExistence type="inferred from homology"/>
<dbReference type="EMBL" id="JACGCM010001644">
    <property type="protein sequence ID" value="KAF6152299.1"/>
    <property type="molecule type" value="Genomic_DNA"/>
</dbReference>
<protein>
    <submittedName>
        <fullName evidence="4">Uncharacterized protein</fullName>
    </submittedName>
</protein>
<comment type="caution">
    <text evidence="4">The sequence shown here is derived from an EMBL/GenBank/DDBJ whole genome shotgun (WGS) entry which is preliminary data.</text>
</comment>
<keyword evidence="2" id="KW-0806">Transcription termination</keyword>
<evidence type="ECO:0000313" key="4">
    <source>
        <dbReference type="EMBL" id="KAF6152299.1"/>
    </source>
</evidence>
<evidence type="ECO:0000256" key="2">
    <source>
        <dbReference type="ARBA" id="ARBA00022472"/>
    </source>
</evidence>
<dbReference type="GO" id="GO:0003676">
    <property type="term" value="F:nucleic acid binding"/>
    <property type="evidence" value="ECO:0007669"/>
    <property type="project" value="InterPro"/>
</dbReference>
<dbReference type="Gene3D" id="1.25.70.10">
    <property type="entry name" value="Transcription termination factor 3, mitochondrial"/>
    <property type="match status" value="1"/>
</dbReference>
<comment type="similarity">
    <text evidence="1">Belongs to the mTERF family.</text>
</comment>
<gene>
    <name evidence="4" type="ORF">GIB67_005953</name>
</gene>
<sequence>MGYRVQGAGSCGLSPEAAIYASQIINFISTTKPDSNLNFFQDHGFTKPQISNLIAKIPKLLLANKENILYPKLEFLKKIGFSDPQVLKYISSNPTFLTNSLKAQIIPSFDYLKTFLITDENVAVIIRKSTWILNSNHQKVIVPKLEVLRDIGVPESNISRLMIRYPRVLSKQSVYRDNLRSWRIGF</sequence>
<dbReference type="Pfam" id="PF02536">
    <property type="entry name" value="mTERF"/>
    <property type="match status" value="1"/>
</dbReference>
<keyword evidence="3" id="KW-0809">Transit peptide</keyword>
<dbReference type="OrthoDB" id="637682at2759"/>
<keyword evidence="2" id="KW-0805">Transcription regulation</keyword>
<keyword evidence="2" id="KW-0804">Transcription</keyword>
<dbReference type="GO" id="GO:0006353">
    <property type="term" value="P:DNA-templated transcription termination"/>
    <property type="evidence" value="ECO:0007669"/>
    <property type="project" value="UniProtKB-KW"/>
</dbReference>
<dbReference type="PANTHER" id="PTHR13068:SF166">
    <property type="entry name" value="TRANSCRIPTION TERMINATION FACTOR MTERF15, MITOCHONDRIAL-LIKE"/>
    <property type="match status" value="1"/>
</dbReference>